<gene>
    <name evidence="1" type="ordered locus">Oter_1767</name>
</gene>
<dbReference type="InterPro" id="IPR029063">
    <property type="entry name" value="SAM-dependent_MTases_sf"/>
</dbReference>
<dbReference type="GO" id="GO:0008168">
    <property type="term" value="F:methyltransferase activity"/>
    <property type="evidence" value="ECO:0007669"/>
    <property type="project" value="UniProtKB-KW"/>
</dbReference>
<name>B1ZVW5_OPITP</name>
<dbReference type="Proteomes" id="UP000007013">
    <property type="component" value="Chromosome"/>
</dbReference>
<protein>
    <submittedName>
        <fullName evidence="1">Methyltransferase FkbM family</fullName>
    </submittedName>
</protein>
<accession>B1ZVW5</accession>
<reference evidence="1 2" key="1">
    <citation type="journal article" date="2011" name="J. Bacteriol.">
        <title>Genome sequence of the verrucomicrobium Opitutus terrae PB90-1, an abundant inhabitant of rice paddy soil ecosystems.</title>
        <authorList>
            <person name="van Passel M.W."/>
            <person name="Kant R."/>
            <person name="Palva A."/>
            <person name="Copeland A."/>
            <person name="Lucas S."/>
            <person name="Lapidus A."/>
            <person name="Glavina del Rio T."/>
            <person name="Pitluck S."/>
            <person name="Goltsman E."/>
            <person name="Clum A."/>
            <person name="Sun H."/>
            <person name="Schmutz J."/>
            <person name="Larimer F.W."/>
            <person name="Land M.L."/>
            <person name="Hauser L."/>
            <person name="Kyrpides N."/>
            <person name="Mikhailova N."/>
            <person name="Richardson P.P."/>
            <person name="Janssen P.H."/>
            <person name="de Vos W.M."/>
            <person name="Smidt H."/>
        </authorList>
    </citation>
    <scope>NUCLEOTIDE SEQUENCE [LARGE SCALE GENOMIC DNA]</scope>
    <source>
        <strain evidence="2">DSM 11246 / JCM 15787 / PB90-1</strain>
    </source>
</reference>
<keyword evidence="1" id="KW-0808">Transferase</keyword>
<dbReference type="GO" id="GO:0032259">
    <property type="term" value="P:methylation"/>
    <property type="evidence" value="ECO:0007669"/>
    <property type="project" value="UniProtKB-KW"/>
</dbReference>
<keyword evidence="1" id="KW-0489">Methyltransferase</keyword>
<dbReference type="OrthoDB" id="9793120at2"/>
<organism evidence="1 2">
    <name type="scientific">Opitutus terrae (strain DSM 11246 / JCM 15787 / PB90-1)</name>
    <dbReference type="NCBI Taxonomy" id="452637"/>
    <lineage>
        <taxon>Bacteria</taxon>
        <taxon>Pseudomonadati</taxon>
        <taxon>Verrucomicrobiota</taxon>
        <taxon>Opitutia</taxon>
        <taxon>Opitutales</taxon>
        <taxon>Opitutaceae</taxon>
        <taxon>Opitutus</taxon>
    </lineage>
</organism>
<dbReference type="eggNOG" id="COG4122">
    <property type="taxonomic scope" value="Bacteria"/>
</dbReference>
<dbReference type="KEGG" id="ote:Oter_1767"/>
<dbReference type="RefSeq" id="WP_012374588.1">
    <property type="nucleotide sequence ID" value="NC_010571.1"/>
</dbReference>
<dbReference type="STRING" id="452637.Oter_1767"/>
<dbReference type="AlphaFoldDB" id="B1ZVW5"/>
<dbReference type="Gene3D" id="3.40.50.150">
    <property type="entry name" value="Vaccinia Virus protein VP39"/>
    <property type="match status" value="1"/>
</dbReference>
<proteinExistence type="predicted"/>
<evidence type="ECO:0000313" key="1">
    <source>
        <dbReference type="EMBL" id="ACB75051.1"/>
    </source>
</evidence>
<sequence length="229" mass="25171">MSAAPRSPASQLSPTVKAWRLARLLLLQPKLARNLATLVTDGYLTETGWVRSLLAGEVVDANGDPQPWATLPYVEFIRPRLHSGWTVMEYGSGASTLFYAARVRQIWAVEHEPSFAAVLRPRLPSNAQLLTATAGTSNYADAISGCSAAPELVSVDGADRVACIRRTIECLAPQGVVVLDDAERTEYAEAHRMLVRAGFRSLEFWGLAPAWVRRKCTTVFYRTDNVLNI</sequence>
<keyword evidence="2" id="KW-1185">Reference proteome</keyword>
<dbReference type="EMBL" id="CP001032">
    <property type="protein sequence ID" value="ACB75051.1"/>
    <property type="molecule type" value="Genomic_DNA"/>
</dbReference>
<dbReference type="HOGENOM" id="CLU_095324_1_0_0"/>
<evidence type="ECO:0000313" key="2">
    <source>
        <dbReference type="Proteomes" id="UP000007013"/>
    </source>
</evidence>
<dbReference type="SUPFAM" id="SSF53335">
    <property type="entry name" value="S-adenosyl-L-methionine-dependent methyltransferases"/>
    <property type="match status" value="1"/>
</dbReference>